<dbReference type="GO" id="GO:0005634">
    <property type="term" value="C:nucleus"/>
    <property type="evidence" value="ECO:0007669"/>
    <property type="project" value="TreeGrafter"/>
</dbReference>
<dbReference type="PANTHER" id="PTHR14058:SF8">
    <property type="entry name" value="PROTEIN FE65 HOMOLOG"/>
    <property type="match status" value="1"/>
</dbReference>
<dbReference type="InterPro" id="IPR039576">
    <property type="entry name" value="APBB1/2/3"/>
</dbReference>
<dbReference type="Pfam" id="PF00640">
    <property type="entry name" value="PID"/>
    <property type="match status" value="2"/>
</dbReference>
<dbReference type="CDD" id="cd00201">
    <property type="entry name" value="WW"/>
    <property type="match status" value="1"/>
</dbReference>
<name>A0A6J2JH51_BOMMA</name>
<evidence type="ECO:0000256" key="2">
    <source>
        <dbReference type="SAM" id="MobiDB-lite"/>
    </source>
</evidence>
<feature type="region of interest" description="Disordered" evidence="2">
    <location>
        <begin position="100"/>
        <end position="158"/>
    </location>
</feature>
<keyword evidence="1" id="KW-0677">Repeat</keyword>
<evidence type="ECO:0000259" key="3">
    <source>
        <dbReference type="PROSITE" id="PS01179"/>
    </source>
</evidence>
<dbReference type="RefSeq" id="XP_028028339.1">
    <property type="nucleotide sequence ID" value="XM_028172538.1"/>
</dbReference>
<keyword evidence="5" id="KW-1185">Reference proteome</keyword>
<accession>A0A6J2JH51</accession>
<dbReference type="Gene3D" id="2.30.29.30">
    <property type="entry name" value="Pleckstrin-homology domain (PH domain)/Phosphotyrosine-binding domain (PTB)"/>
    <property type="match status" value="2"/>
</dbReference>
<dbReference type="GeneID" id="114241650"/>
<protein>
    <submittedName>
        <fullName evidence="6 7">Protein Fe65 homolog isoform X1</fullName>
    </submittedName>
</protein>
<gene>
    <name evidence="6 7" type="primary">LOC114241650</name>
</gene>
<dbReference type="SMART" id="SM00462">
    <property type="entry name" value="PTB"/>
    <property type="match status" value="2"/>
</dbReference>
<dbReference type="KEGG" id="bman:114241650"/>
<sequence length="614" mass="67773">MLSGAILCAAPASLRGLAPGLPAARPALLAALVMHALHDHRIDDDSSFVENGLLSYENPNYHLDPSRIESAIYTDLYDMHDGKTTPDDYDNYLDNRRVEDEASSPLNKTNEKNGFITPPQQNGGDDSPPPEKERADQEDTEKSHAAPVPHSAEGPNDDLYAIPVKLRPKKEPQLPPGWEKHEDNDGPYYWHIKSGTIQREIPKMPPIEARESRISMVRDCSNLSEVSKYEGAVMTSSVTRSTTSGALDHVDQEAERKRKEEISYKRRSYPARPEPDNGRAVRFFVRSLGWVEISESDLTPERSSRAVNKCIVDLSLGRNDLLDQVGRWGDGKDLFMDLDDGALKLIDPESLNTLHTQPIHTIRVWGVGRDNGRERDFAYVARDRATRKHMCHVFRCEAPARTIANALRDICKRIMIERSLQPPPRPTDLPSTRRPRPLSVGCAFPTPMEEPRKTVRALYLGSAEVSRATGMRVLNDALERLAAARPPSAWRPVHVAVAPSMITITEEGETTPIVECRVRYLSFLGIGRDVRRCAFIVHTAQELFVAHAFHTEPSSGALCKTIEAACKLRYQKCLDAHGGAAAAGAGGAAGGEGRASLGQALKSLVGSLTGRRSS</sequence>
<dbReference type="PROSITE" id="PS50020">
    <property type="entry name" value="WW_DOMAIN_2"/>
    <property type="match status" value="1"/>
</dbReference>
<feature type="compositionally biased region" description="Basic and acidic residues" evidence="2">
    <location>
        <begin position="129"/>
        <end position="144"/>
    </location>
</feature>
<dbReference type="PANTHER" id="PTHR14058">
    <property type="entry name" value="AMYLOID BETA A4 PRECURSOR PROTEIN-BINDING FAMILY B"/>
    <property type="match status" value="1"/>
</dbReference>
<dbReference type="SUPFAM" id="SSF51045">
    <property type="entry name" value="WW domain"/>
    <property type="match status" value="1"/>
</dbReference>
<reference evidence="6 7" key="1">
    <citation type="submission" date="2025-04" db="UniProtKB">
        <authorList>
            <consortium name="RefSeq"/>
        </authorList>
    </citation>
    <scope>IDENTIFICATION</scope>
    <source>
        <tissue evidence="6 7">Silk gland</tissue>
    </source>
</reference>
<feature type="domain" description="PID" evidence="3">
    <location>
        <begin position="457"/>
        <end position="576"/>
    </location>
</feature>
<dbReference type="InterPro" id="IPR001202">
    <property type="entry name" value="WW_dom"/>
</dbReference>
<evidence type="ECO:0000259" key="4">
    <source>
        <dbReference type="PROSITE" id="PS50020"/>
    </source>
</evidence>
<dbReference type="CDD" id="cd01271">
    <property type="entry name" value="PTB2_Fe65"/>
    <property type="match status" value="1"/>
</dbReference>
<dbReference type="InterPro" id="IPR036020">
    <property type="entry name" value="WW_dom_sf"/>
</dbReference>
<dbReference type="GO" id="GO:0001540">
    <property type="term" value="F:amyloid-beta binding"/>
    <property type="evidence" value="ECO:0007669"/>
    <property type="project" value="InterPro"/>
</dbReference>
<dbReference type="FunFam" id="2.30.29.30:FF:000317">
    <property type="entry name" value="Amyloid beta A4 protein-binding family B member"/>
    <property type="match status" value="1"/>
</dbReference>
<dbReference type="RefSeq" id="XP_028028337.1">
    <property type="nucleotide sequence ID" value="XM_028172536.1"/>
</dbReference>
<dbReference type="FunFam" id="2.30.29.30:FF:000034">
    <property type="entry name" value="amyloid beta A4 precursor protein-binding family B member 2"/>
    <property type="match status" value="1"/>
</dbReference>
<dbReference type="Proteomes" id="UP000504629">
    <property type="component" value="Unplaced"/>
</dbReference>
<dbReference type="SUPFAM" id="SSF50729">
    <property type="entry name" value="PH domain-like"/>
    <property type="match status" value="2"/>
</dbReference>
<dbReference type="GO" id="GO:0005737">
    <property type="term" value="C:cytoplasm"/>
    <property type="evidence" value="ECO:0007669"/>
    <property type="project" value="TreeGrafter"/>
</dbReference>
<dbReference type="InterPro" id="IPR006020">
    <property type="entry name" value="PTB/PI_dom"/>
</dbReference>
<evidence type="ECO:0000313" key="6">
    <source>
        <dbReference type="RefSeq" id="XP_028028337.1"/>
    </source>
</evidence>
<feature type="compositionally biased region" description="Basic and acidic residues" evidence="2">
    <location>
        <begin position="248"/>
        <end position="262"/>
    </location>
</feature>
<dbReference type="PROSITE" id="PS01179">
    <property type="entry name" value="PID"/>
    <property type="match status" value="2"/>
</dbReference>
<organism evidence="5 6">
    <name type="scientific">Bombyx mandarina</name>
    <name type="common">Wild silk moth</name>
    <name type="synonym">Wild silkworm</name>
    <dbReference type="NCBI Taxonomy" id="7092"/>
    <lineage>
        <taxon>Eukaryota</taxon>
        <taxon>Metazoa</taxon>
        <taxon>Ecdysozoa</taxon>
        <taxon>Arthropoda</taxon>
        <taxon>Hexapoda</taxon>
        <taxon>Insecta</taxon>
        <taxon>Pterygota</taxon>
        <taxon>Neoptera</taxon>
        <taxon>Endopterygota</taxon>
        <taxon>Lepidoptera</taxon>
        <taxon>Glossata</taxon>
        <taxon>Ditrysia</taxon>
        <taxon>Bombycoidea</taxon>
        <taxon>Bombycidae</taxon>
        <taxon>Bombycinae</taxon>
        <taxon>Bombyx</taxon>
    </lineage>
</organism>
<dbReference type="OrthoDB" id="5969782at2759"/>
<evidence type="ECO:0000256" key="1">
    <source>
        <dbReference type="ARBA" id="ARBA00022737"/>
    </source>
</evidence>
<feature type="domain" description="WW" evidence="4">
    <location>
        <begin position="172"/>
        <end position="204"/>
    </location>
</feature>
<proteinExistence type="predicted"/>
<dbReference type="InterPro" id="IPR011993">
    <property type="entry name" value="PH-like_dom_sf"/>
</dbReference>
<evidence type="ECO:0000313" key="7">
    <source>
        <dbReference type="RefSeq" id="XP_028028339.1"/>
    </source>
</evidence>
<dbReference type="GO" id="GO:0006355">
    <property type="term" value="P:regulation of DNA-templated transcription"/>
    <property type="evidence" value="ECO:0007669"/>
    <property type="project" value="TreeGrafter"/>
</dbReference>
<dbReference type="AlphaFoldDB" id="A0A6J2JH51"/>
<evidence type="ECO:0000313" key="5">
    <source>
        <dbReference type="Proteomes" id="UP000504629"/>
    </source>
</evidence>
<feature type="region of interest" description="Disordered" evidence="2">
    <location>
        <begin position="243"/>
        <end position="262"/>
    </location>
</feature>
<feature type="domain" description="PID" evidence="3">
    <location>
        <begin position="281"/>
        <end position="411"/>
    </location>
</feature>
<dbReference type="Gene3D" id="2.20.70.10">
    <property type="match status" value="1"/>
</dbReference>
<dbReference type="CDD" id="cd01272">
    <property type="entry name" value="PTB1_Fe65"/>
    <property type="match status" value="1"/>
</dbReference>